<accession>A0A504J7S4</accession>
<dbReference type="OrthoDB" id="697275at2"/>
<dbReference type="Pfam" id="PF14903">
    <property type="entry name" value="WG_beta_rep"/>
    <property type="match status" value="1"/>
</dbReference>
<dbReference type="InterPro" id="IPR032774">
    <property type="entry name" value="WG_beta_rep"/>
</dbReference>
<evidence type="ECO:0000256" key="1">
    <source>
        <dbReference type="SAM" id="SignalP"/>
    </source>
</evidence>
<organism evidence="2 3">
    <name type="scientific">Aquimarina algicola</name>
    <dbReference type="NCBI Taxonomy" id="2589995"/>
    <lineage>
        <taxon>Bacteria</taxon>
        <taxon>Pseudomonadati</taxon>
        <taxon>Bacteroidota</taxon>
        <taxon>Flavobacteriia</taxon>
        <taxon>Flavobacteriales</taxon>
        <taxon>Flavobacteriaceae</taxon>
        <taxon>Aquimarina</taxon>
    </lineage>
</organism>
<comment type="caution">
    <text evidence="2">The sequence shown here is derived from an EMBL/GenBank/DDBJ whole genome shotgun (WGS) entry which is preliminary data.</text>
</comment>
<dbReference type="AlphaFoldDB" id="A0A504J7S4"/>
<dbReference type="Proteomes" id="UP000315540">
    <property type="component" value="Unassembled WGS sequence"/>
</dbReference>
<protein>
    <submittedName>
        <fullName evidence="2">WG repeat-containing protein</fullName>
    </submittedName>
</protein>
<feature type="chain" id="PRO_5021486204" evidence="1">
    <location>
        <begin position="43"/>
        <end position="388"/>
    </location>
</feature>
<proteinExistence type="predicted"/>
<evidence type="ECO:0000313" key="3">
    <source>
        <dbReference type="Proteomes" id="UP000315540"/>
    </source>
</evidence>
<evidence type="ECO:0000313" key="2">
    <source>
        <dbReference type="EMBL" id="TPN86877.1"/>
    </source>
</evidence>
<reference evidence="2 3" key="1">
    <citation type="submission" date="2019-06" db="EMBL/GenBank/DDBJ databases">
        <authorList>
            <person name="Meng X."/>
        </authorList>
    </citation>
    <scope>NUCLEOTIDE SEQUENCE [LARGE SCALE GENOMIC DNA]</scope>
    <source>
        <strain evidence="2 3">M625</strain>
    </source>
</reference>
<keyword evidence="3" id="KW-1185">Reference proteome</keyword>
<name>A0A504J7S4_9FLAO</name>
<dbReference type="EMBL" id="VFWZ01000002">
    <property type="protein sequence ID" value="TPN86877.1"/>
    <property type="molecule type" value="Genomic_DNA"/>
</dbReference>
<feature type="signal peptide" evidence="1">
    <location>
        <begin position="1"/>
        <end position="42"/>
    </location>
</feature>
<gene>
    <name evidence="2" type="ORF">FHK87_04545</name>
</gene>
<keyword evidence="1" id="KW-0732">Signal</keyword>
<sequence length="388" mass="45540">MQVTLFIIFDIIKVRYQNKKLTRMKKLIISYIVLLTGLSIHAQDTTDTWFSFFDEESQLIGYKNQQGEVKIEPKFMGLTMAKEFNGIIAVMEEKEGKYPSYYLTKSGRKVGVDSMNVVSNGFDCENEGFIRFRDQKTYKTGMFDSDGNIAIPPVYNEISRVHNGVIWALKGAKKEYWQEYHKESGCNHYQWVGGQHLLINTKNEILIDDFKYDRELDLYSLEIQNEPTSSPYKVSFKSVYNKYYTFVDVKKEFTYWFENQLLPKLSVEKLREFSMDSITYSKEPEGLVTKSKDDFSQHNYNIIIEKLLSTQIKGADFFISMSELNPFIFKRENYRSYFNTCDEAKKQYPLMKIIINNDFDLPQDHIEFLKTDYGYRCISVTLGSAILE</sequence>